<organism evidence="4 5">
    <name type="scientific">Crossiella equi</name>
    <dbReference type="NCBI Taxonomy" id="130796"/>
    <lineage>
        <taxon>Bacteria</taxon>
        <taxon>Bacillati</taxon>
        <taxon>Actinomycetota</taxon>
        <taxon>Actinomycetes</taxon>
        <taxon>Pseudonocardiales</taxon>
        <taxon>Pseudonocardiaceae</taxon>
        <taxon>Crossiella</taxon>
    </lineage>
</organism>
<proteinExistence type="predicted"/>
<evidence type="ECO:0000313" key="4">
    <source>
        <dbReference type="EMBL" id="MBP2479055.1"/>
    </source>
</evidence>
<accession>A0ABS5AR69</accession>
<dbReference type="PANTHER" id="PTHR45527">
    <property type="entry name" value="NONRIBOSOMAL PEPTIDE SYNTHETASE"/>
    <property type="match status" value="1"/>
</dbReference>
<comment type="caution">
    <text evidence="4">The sequence shown here is derived from an EMBL/GenBank/DDBJ whole genome shotgun (WGS) entry which is preliminary data.</text>
</comment>
<dbReference type="EMBL" id="JAGIOO010000001">
    <property type="protein sequence ID" value="MBP2479055.1"/>
    <property type="molecule type" value="Genomic_DNA"/>
</dbReference>
<dbReference type="InterPro" id="IPR045851">
    <property type="entry name" value="AMP-bd_C_sf"/>
</dbReference>
<feature type="region of interest" description="Disordered" evidence="1">
    <location>
        <begin position="455"/>
        <end position="498"/>
    </location>
</feature>
<feature type="domain" description="AMP-dependent synthetase/ligase" evidence="2">
    <location>
        <begin position="9"/>
        <end position="337"/>
    </location>
</feature>
<dbReference type="Pfam" id="PF13193">
    <property type="entry name" value="AMP-binding_C"/>
    <property type="match status" value="1"/>
</dbReference>
<sequence length="498" mass="52537">MITTILAHPASAPAIRTPAAVVTYGELATRITVLAHRLAARGLGPERVCALAVPRGVDAVVAMAAVLHTGAAFLSLDVEAPPARLSAMATSAEAEFLLTTTGVTLDLALPRLDLDTPDPAWAPLPPVRPNALAYVSHTSGSTGTPNAVQIERRSLESYLDFLVADYGLGPHTTCLQLAPQGYDASIRDTLAPLVAGGQLVLVPRSALLRPKEFAEVLTTHGVNTILSTTPSFLTAMSEVDLSRLSLVVSSGESLRPFLAAGGRGRVGGTLVNQYGPTECTMTTTRYRVPHNPDLSADRIGTPIDGAEIHLLDPRGDEVPDGTPGEIHIGGVGVARGYANNPELTATRFHPTTNTRLYRTGDQARRLPDGTLEYLGRLDRQVKIRGYRVDPGEVEAALLRHPAITGAVVTAPVDDRGRVHLVAHITGGENTPDPALRAHLAESLPPHLMPRRFSRLAELPRTPTGKADRKLLTGEAATAPLTAAVLGSTPPAASPEPVR</sequence>
<dbReference type="InterPro" id="IPR042099">
    <property type="entry name" value="ANL_N_sf"/>
</dbReference>
<feature type="domain" description="AMP-binding enzyme C-terminal" evidence="3">
    <location>
        <begin position="392"/>
        <end position="465"/>
    </location>
</feature>
<protein>
    <submittedName>
        <fullName evidence="4">Amino acid adenylation domain-containing protein</fullName>
    </submittedName>
</protein>
<dbReference type="InterPro" id="IPR010071">
    <property type="entry name" value="AA_adenyl_dom"/>
</dbReference>
<evidence type="ECO:0000256" key="1">
    <source>
        <dbReference type="SAM" id="MobiDB-lite"/>
    </source>
</evidence>
<dbReference type="SUPFAM" id="SSF56801">
    <property type="entry name" value="Acetyl-CoA synthetase-like"/>
    <property type="match status" value="1"/>
</dbReference>
<dbReference type="CDD" id="cd05930">
    <property type="entry name" value="A_NRPS"/>
    <property type="match status" value="1"/>
</dbReference>
<dbReference type="Gene3D" id="3.30.300.30">
    <property type="match status" value="1"/>
</dbReference>
<reference evidence="4 5" key="1">
    <citation type="submission" date="2021-03" db="EMBL/GenBank/DDBJ databases">
        <title>Sequencing the genomes of 1000 actinobacteria strains.</title>
        <authorList>
            <person name="Klenk H.-P."/>
        </authorList>
    </citation>
    <scope>NUCLEOTIDE SEQUENCE [LARGE SCALE GENOMIC DNA]</scope>
    <source>
        <strain evidence="4 5">DSM 44580</strain>
    </source>
</reference>
<dbReference type="PANTHER" id="PTHR45527:SF1">
    <property type="entry name" value="FATTY ACID SYNTHASE"/>
    <property type="match status" value="1"/>
</dbReference>
<name>A0ABS5AR69_9PSEU</name>
<dbReference type="NCBIfam" id="TIGR01733">
    <property type="entry name" value="AA-adenyl-dom"/>
    <property type="match status" value="1"/>
</dbReference>
<dbReference type="Gene3D" id="3.40.50.12780">
    <property type="entry name" value="N-terminal domain of ligase-like"/>
    <property type="match status" value="1"/>
</dbReference>
<evidence type="ECO:0000259" key="3">
    <source>
        <dbReference type="Pfam" id="PF13193"/>
    </source>
</evidence>
<gene>
    <name evidence="4" type="ORF">JOF53_007927</name>
</gene>
<evidence type="ECO:0000313" key="5">
    <source>
        <dbReference type="Proteomes" id="UP001519363"/>
    </source>
</evidence>
<dbReference type="InterPro" id="IPR025110">
    <property type="entry name" value="AMP-bd_C"/>
</dbReference>
<evidence type="ECO:0000259" key="2">
    <source>
        <dbReference type="Pfam" id="PF00501"/>
    </source>
</evidence>
<dbReference type="RefSeq" id="WP_209707687.1">
    <property type="nucleotide sequence ID" value="NZ_JAGIOO010000001.1"/>
</dbReference>
<keyword evidence="5" id="KW-1185">Reference proteome</keyword>
<dbReference type="Pfam" id="PF00501">
    <property type="entry name" value="AMP-binding"/>
    <property type="match status" value="1"/>
</dbReference>
<dbReference type="InterPro" id="IPR000873">
    <property type="entry name" value="AMP-dep_synth/lig_dom"/>
</dbReference>
<dbReference type="Proteomes" id="UP001519363">
    <property type="component" value="Unassembled WGS sequence"/>
</dbReference>